<comment type="caution">
    <text evidence="5">The sequence shown here is derived from an EMBL/GenBank/DDBJ whole genome shotgun (WGS) entry which is preliminary data.</text>
</comment>
<keyword evidence="3" id="KW-0732">Signal</keyword>
<sequence length="258" mass="27602">MFKRTKTWLLCMLIAVTAVTPVSAAELTDQPADTETEEESGLTVDLDGSEGDSILMEDDRLQAVMDNVTGTITVTLTDGKEGTSKSGVEFSCDKIADITGGEYVLTEQYQASGVDLNSIANASDMETAAQKLAETVQPSGLTATTSEDGTLVFQDLEVGVYLLSATNDDNYDEVTPALVAIPTWSEETGDMVYDINVTPKHTERPDEPVKEPEASENPGTTNGAPQTNAYSPVLLYFGGAAAIVVILVIANFLFRKKR</sequence>
<keyword evidence="2" id="KW-0472">Membrane</keyword>
<reference evidence="5 6" key="1">
    <citation type="submission" date="2021-10" db="EMBL/GenBank/DDBJ databases">
        <title>Anaerobic single-cell dispensing facilitates the cultivation of human gut bacteria.</title>
        <authorList>
            <person name="Afrizal A."/>
        </authorList>
    </citation>
    <scope>NUCLEOTIDE SEQUENCE [LARGE SCALE GENOMIC DNA]</scope>
    <source>
        <strain evidence="5 6">CLA-AA-H200</strain>
    </source>
</reference>
<dbReference type="Gene3D" id="2.60.40.10">
    <property type="entry name" value="Immunoglobulins"/>
    <property type="match status" value="1"/>
</dbReference>
<evidence type="ECO:0000259" key="4">
    <source>
        <dbReference type="Pfam" id="PF16555"/>
    </source>
</evidence>
<name>A0ABS8FWW8_9FIRM</name>
<feature type="compositionally biased region" description="Basic and acidic residues" evidence="1">
    <location>
        <begin position="200"/>
        <end position="213"/>
    </location>
</feature>
<evidence type="ECO:0000313" key="6">
    <source>
        <dbReference type="Proteomes" id="UP001198151"/>
    </source>
</evidence>
<dbReference type="InterPro" id="IPR032364">
    <property type="entry name" value="GramPos_pilinD1_N"/>
</dbReference>
<accession>A0ABS8FWW8</accession>
<keyword evidence="2" id="KW-0812">Transmembrane</keyword>
<evidence type="ECO:0000256" key="2">
    <source>
        <dbReference type="SAM" id="Phobius"/>
    </source>
</evidence>
<keyword evidence="2" id="KW-1133">Transmembrane helix</keyword>
<dbReference type="EMBL" id="JAJEQX010000014">
    <property type="protein sequence ID" value="MCC2254547.1"/>
    <property type="molecule type" value="Genomic_DNA"/>
</dbReference>
<feature type="region of interest" description="Disordered" evidence="1">
    <location>
        <begin position="27"/>
        <end position="51"/>
    </location>
</feature>
<dbReference type="InterPro" id="IPR013783">
    <property type="entry name" value="Ig-like_fold"/>
</dbReference>
<dbReference type="Proteomes" id="UP001198151">
    <property type="component" value="Unassembled WGS sequence"/>
</dbReference>
<feature type="signal peptide" evidence="3">
    <location>
        <begin position="1"/>
        <end position="24"/>
    </location>
</feature>
<organism evidence="5 6">
    <name type="scientific">Ruminococcus turbiniformis</name>
    <dbReference type="NCBI Taxonomy" id="2881258"/>
    <lineage>
        <taxon>Bacteria</taxon>
        <taxon>Bacillati</taxon>
        <taxon>Bacillota</taxon>
        <taxon>Clostridia</taxon>
        <taxon>Eubacteriales</taxon>
        <taxon>Oscillospiraceae</taxon>
        <taxon>Ruminococcus</taxon>
    </lineage>
</organism>
<proteinExistence type="predicted"/>
<feature type="region of interest" description="Disordered" evidence="1">
    <location>
        <begin position="199"/>
        <end position="225"/>
    </location>
</feature>
<dbReference type="RefSeq" id="WP_227707691.1">
    <property type="nucleotide sequence ID" value="NZ_JAJEQX010000014.1"/>
</dbReference>
<keyword evidence="6" id="KW-1185">Reference proteome</keyword>
<dbReference type="Pfam" id="PF16555">
    <property type="entry name" value="GramPos_pilinD1"/>
    <property type="match status" value="1"/>
</dbReference>
<feature type="transmembrane region" description="Helical" evidence="2">
    <location>
        <begin position="233"/>
        <end position="254"/>
    </location>
</feature>
<evidence type="ECO:0000256" key="3">
    <source>
        <dbReference type="SAM" id="SignalP"/>
    </source>
</evidence>
<protein>
    <recommendedName>
        <fullName evidence="4">Gram-positive pilin subunit D1 N-terminal domain-containing protein</fullName>
    </recommendedName>
</protein>
<feature type="domain" description="Gram-positive pilin subunit D1 N-terminal" evidence="4">
    <location>
        <begin position="56"/>
        <end position="201"/>
    </location>
</feature>
<evidence type="ECO:0000256" key="1">
    <source>
        <dbReference type="SAM" id="MobiDB-lite"/>
    </source>
</evidence>
<gene>
    <name evidence="5" type="ORF">LKD70_08980</name>
</gene>
<evidence type="ECO:0000313" key="5">
    <source>
        <dbReference type="EMBL" id="MCC2254547.1"/>
    </source>
</evidence>
<feature type="chain" id="PRO_5047095480" description="Gram-positive pilin subunit D1 N-terminal domain-containing protein" evidence="3">
    <location>
        <begin position="25"/>
        <end position="258"/>
    </location>
</feature>